<sequence length="492" mass="54237">MLIPFVQTRVTPTLQSRGWNSRPDLHIELAGQTERCPNSYTTGDIIEGAVSISVECETNFDELKIIFEGSSETQQSQVIALPSQARACHTFLELHRPIGDAEYPTPRTFVPGQIYRFPFIFVVPARLPPIMCDHTNCNIHVGRAHTLLPPSLGDPMLASDGCSLLDDMSSELCRISYRIRASLTRRSLSGKNARETLRAVAKKVRIIPAVEEEPPLVVTHDEDDYCMQNVKDIKTGITRTKRGSLMVTASQPSPLQLYPPGFQSPSNVCTTATVNLRFDPIGNELPPKLGSLCSKLSVSTFYTITPWNDFPSPSYVDSLGRHCYTTTVPLSSLCVSSTKWTKHSPVGMSRQSALVDITPTKPSPSTSSKEDGTYYTAVMTVPVTIPPTKAFVPTFHSCLISRTYALDMSISYHTPNVNLLAPSISLRLPIQITSLPRSQPLTPPPFYSELRETEVRALQPSVSQPPTLLRDEFGLDALLPCCLESGLLNLHP</sequence>
<evidence type="ECO:0000313" key="1">
    <source>
        <dbReference type="EMBL" id="QRD87585.1"/>
    </source>
</evidence>
<name>A0A7U2MPS6_ASPFN</name>
<dbReference type="Gene3D" id="2.60.40.640">
    <property type="match status" value="1"/>
</dbReference>
<proteinExistence type="predicted"/>
<dbReference type="InterPro" id="IPR014752">
    <property type="entry name" value="Arrestin-like_C"/>
</dbReference>
<protein>
    <submittedName>
        <fullName evidence="1">Arrestin or S-antigen, nitrogen terminal domain protein</fullName>
    </submittedName>
</protein>
<keyword evidence="2" id="KW-1185">Reference proteome</keyword>
<reference evidence="2" key="1">
    <citation type="journal article" date="2021" name="G3 (Bethesda)">
        <title>Chromosome assembled and annotated genome sequence of Aspergillus flavus NRRL 3357.</title>
        <authorList>
            <person name="Skerker J.M."/>
            <person name="Pianalto K.M."/>
            <person name="Mondo S.J."/>
            <person name="Yang K."/>
            <person name="Arkin A.P."/>
            <person name="Keller N.P."/>
            <person name="Grigoriev I.V."/>
            <person name="Louise Glass N.L."/>
        </authorList>
    </citation>
    <scope>NUCLEOTIDE SEQUENCE [LARGE SCALE GENOMIC DNA]</scope>
    <source>
        <strain evidence="2">ATCC 200026 / FGSC A1120 / IAM 13836 / NRRL 3357 / JCM 12722 / SRRC 167</strain>
    </source>
</reference>
<dbReference type="InterPro" id="IPR039634">
    <property type="entry name" value="Bul1-like"/>
</dbReference>
<dbReference type="EMBL" id="CP044619">
    <property type="protein sequence ID" value="QRD87585.1"/>
    <property type="molecule type" value="Genomic_DNA"/>
</dbReference>
<dbReference type="VEuPathDB" id="FungiDB:AFLA_003345"/>
<dbReference type="Proteomes" id="UP000596276">
    <property type="component" value="Chromosome 1"/>
</dbReference>
<dbReference type="VEuPathDB" id="FungiDB:F9C07_2199424"/>
<organism evidence="1 2">
    <name type="scientific">Aspergillus flavus (strain ATCC 200026 / FGSC A1120 / IAM 13836 / NRRL 3357 / JCM 12722 / SRRC 167)</name>
    <dbReference type="NCBI Taxonomy" id="332952"/>
    <lineage>
        <taxon>Eukaryota</taxon>
        <taxon>Fungi</taxon>
        <taxon>Dikarya</taxon>
        <taxon>Ascomycota</taxon>
        <taxon>Pezizomycotina</taxon>
        <taxon>Eurotiomycetes</taxon>
        <taxon>Eurotiomycetidae</taxon>
        <taxon>Eurotiales</taxon>
        <taxon>Aspergillaceae</taxon>
        <taxon>Aspergillus</taxon>
        <taxon>Aspergillus subgen. Circumdati</taxon>
    </lineage>
</organism>
<gene>
    <name evidence="1" type="ORF">F9C07_2199424</name>
</gene>
<dbReference type="PANTHER" id="PTHR31904">
    <property type="entry name" value="BYPASS OF STOP CODON PROTEIN 5-RELATED"/>
    <property type="match status" value="1"/>
</dbReference>
<dbReference type="AlphaFoldDB" id="A0A7U2MPS6"/>
<evidence type="ECO:0000313" key="2">
    <source>
        <dbReference type="Proteomes" id="UP000596276"/>
    </source>
</evidence>
<accession>A0A7U2MPS6</accession>
<dbReference type="PANTHER" id="PTHR31904:SF1">
    <property type="entry name" value="BYPASS OF STOP CODON PROTEIN 5-RELATED"/>
    <property type="match status" value="1"/>
</dbReference>